<dbReference type="HOGENOM" id="CLU_1147812_0_0_1"/>
<evidence type="ECO:0000313" key="2">
    <source>
        <dbReference type="Proteomes" id="UP000054279"/>
    </source>
</evidence>
<accession>A0A0C9VZY8</accession>
<name>A0A0C9VZY8_SPHS4</name>
<proteinExistence type="predicted"/>
<keyword evidence="2" id="KW-1185">Reference proteome</keyword>
<organism evidence="1 2">
    <name type="scientific">Sphaerobolus stellatus (strain SS14)</name>
    <dbReference type="NCBI Taxonomy" id="990650"/>
    <lineage>
        <taxon>Eukaryota</taxon>
        <taxon>Fungi</taxon>
        <taxon>Dikarya</taxon>
        <taxon>Basidiomycota</taxon>
        <taxon>Agaricomycotina</taxon>
        <taxon>Agaricomycetes</taxon>
        <taxon>Phallomycetidae</taxon>
        <taxon>Geastrales</taxon>
        <taxon>Sphaerobolaceae</taxon>
        <taxon>Sphaerobolus</taxon>
    </lineage>
</organism>
<protein>
    <submittedName>
        <fullName evidence="1">Uncharacterized protein</fullName>
    </submittedName>
</protein>
<sequence>MDPKAINVNVTVDDFDSVLSFADQSVWTTPDPSDPSFDDSNNSPWYKGTYHKTDTIGASLSFNFTGPAIYIYGSAGPDYGTFEVNIDGSSAIVNAHLDDDAPNPYLFYGTKTLAYVPHTLVLRNLGSKNTTAAALGAGNAFLFDFLRTTIQVAPAKATVSNITYEEDDAAVKYTGQWESNTSPVFSGGGTSFTNEDKASVSLSFHGSAIYIFGDKKNDHGLYSVTLDNGTAQIFNGILTALL</sequence>
<dbReference type="EMBL" id="KN837119">
    <property type="protein sequence ID" value="KIJ44171.1"/>
    <property type="molecule type" value="Genomic_DNA"/>
</dbReference>
<gene>
    <name evidence="1" type="ORF">M422DRAFT_228862</name>
</gene>
<dbReference type="OrthoDB" id="2563669at2759"/>
<evidence type="ECO:0000313" key="1">
    <source>
        <dbReference type="EMBL" id="KIJ44171.1"/>
    </source>
</evidence>
<reference evidence="1 2" key="1">
    <citation type="submission" date="2014-06" db="EMBL/GenBank/DDBJ databases">
        <title>Evolutionary Origins and Diversification of the Mycorrhizal Mutualists.</title>
        <authorList>
            <consortium name="DOE Joint Genome Institute"/>
            <consortium name="Mycorrhizal Genomics Consortium"/>
            <person name="Kohler A."/>
            <person name="Kuo A."/>
            <person name="Nagy L.G."/>
            <person name="Floudas D."/>
            <person name="Copeland A."/>
            <person name="Barry K.W."/>
            <person name="Cichocki N."/>
            <person name="Veneault-Fourrey C."/>
            <person name="LaButti K."/>
            <person name="Lindquist E.A."/>
            <person name="Lipzen A."/>
            <person name="Lundell T."/>
            <person name="Morin E."/>
            <person name="Murat C."/>
            <person name="Riley R."/>
            <person name="Ohm R."/>
            <person name="Sun H."/>
            <person name="Tunlid A."/>
            <person name="Henrissat B."/>
            <person name="Grigoriev I.V."/>
            <person name="Hibbett D.S."/>
            <person name="Martin F."/>
        </authorList>
    </citation>
    <scope>NUCLEOTIDE SEQUENCE [LARGE SCALE GENOMIC DNA]</scope>
    <source>
        <strain evidence="1 2">SS14</strain>
    </source>
</reference>
<dbReference type="Proteomes" id="UP000054279">
    <property type="component" value="Unassembled WGS sequence"/>
</dbReference>
<dbReference type="Gene3D" id="2.60.120.260">
    <property type="entry name" value="Galactose-binding domain-like"/>
    <property type="match status" value="2"/>
</dbReference>
<dbReference type="AlphaFoldDB" id="A0A0C9VZY8"/>